<feature type="compositionally biased region" description="Polar residues" evidence="2">
    <location>
        <begin position="362"/>
        <end position="371"/>
    </location>
</feature>
<dbReference type="Pfam" id="PF14438">
    <property type="entry name" value="SM-ATX"/>
    <property type="match status" value="1"/>
</dbReference>
<dbReference type="PANTHER" id="PTHR12854:SF7">
    <property type="entry name" value="ATAXIN-2 HOMOLOG"/>
    <property type="match status" value="1"/>
</dbReference>
<dbReference type="GO" id="GO:0034063">
    <property type="term" value="P:stress granule assembly"/>
    <property type="evidence" value="ECO:0007669"/>
    <property type="project" value="TreeGrafter"/>
</dbReference>
<feature type="region of interest" description="Disordered" evidence="2">
    <location>
        <begin position="141"/>
        <end position="160"/>
    </location>
</feature>
<evidence type="ECO:0000313" key="4">
    <source>
        <dbReference type="EMBL" id="CAB3249020.1"/>
    </source>
</evidence>
<dbReference type="GO" id="GO:0003729">
    <property type="term" value="F:mRNA binding"/>
    <property type="evidence" value="ECO:0007669"/>
    <property type="project" value="TreeGrafter"/>
</dbReference>
<feature type="compositionally biased region" description="Low complexity" evidence="2">
    <location>
        <begin position="918"/>
        <end position="930"/>
    </location>
</feature>
<feature type="compositionally biased region" description="Low complexity" evidence="2">
    <location>
        <begin position="716"/>
        <end position="726"/>
    </location>
</feature>
<dbReference type="SMART" id="SM01272">
    <property type="entry name" value="LsmAD"/>
    <property type="match status" value="1"/>
</dbReference>
<gene>
    <name evidence="4" type="primary">Gigyf2</name>
</gene>
<reference evidence="4" key="1">
    <citation type="submission" date="2020-04" db="EMBL/GenBank/DDBJ databases">
        <authorList>
            <person name="Neveu A P."/>
        </authorList>
    </citation>
    <scope>NUCLEOTIDE SEQUENCE</scope>
    <source>
        <tissue evidence="4">Whole embryo</tissue>
    </source>
</reference>
<dbReference type="PANTHER" id="PTHR12854">
    <property type="entry name" value="ATAXIN 2-RELATED"/>
    <property type="match status" value="1"/>
</dbReference>
<feature type="compositionally biased region" description="Polar residues" evidence="2">
    <location>
        <begin position="679"/>
        <end position="696"/>
    </location>
</feature>
<feature type="region of interest" description="Disordered" evidence="2">
    <location>
        <begin position="1250"/>
        <end position="1354"/>
    </location>
</feature>
<dbReference type="EMBL" id="LR785433">
    <property type="protein sequence ID" value="CAB3249020.1"/>
    <property type="molecule type" value="mRNA"/>
</dbReference>
<feature type="region of interest" description="Disordered" evidence="2">
    <location>
        <begin position="1"/>
        <end position="37"/>
    </location>
</feature>
<feature type="compositionally biased region" description="Low complexity" evidence="2">
    <location>
        <begin position="1113"/>
        <end position="1154"/>
    </location>
</feature>
<evidence type="ECO:0000256" key="2">
    <source>
        <dbReference type="SAM" id="MobiDB-lite"/>
    </source>
</evidence>
<accession>A0A6F9DEF8</accession>
<protein>
    <submittedName>
        <fullName evidence="4">PERQ amino acid-rich with GYF domain-containing protein 2</fullName>
    </submittedName>
</protein>
<feature type="compositionally biased region" description="Basic and acidic residues" evidence="2">
    <location>
        <begin position="385"/>
        <end position="396"/>
    </location>
</feature>
<dbReference type="InterPro" id="IPR009604">
    <property type="entry name" value="LsmAD_domain"/>
</dbReference>
<feature type="compositionally biased region" description="Polar residues" evidence="2">
    <location>
        <begin position="16"/>
        <end position="31"/>
    </location>
</feature>
<evidence type="ECO:0000256" key="1">
    <source>
        <dbReference type="ARBA" id="ARBA00007503"/>
    </source>
</evidence>
<feature type="compositionally biased region" description="Low complexity" evidence="2">
    <location>
        <begin position="697"/>
        <end position="709"/>
    </location>
</feature>
<name>A0A6F9DEF8_9ASCI</name>
<dbReference type="InterPro" id="IPR045117">
    <property type="entry name" value="ATXN2-like"/>
</dbReference>
<organism evidence="4">
    <name type="scientific">Phallusia mammillata</name>
    <dbReference type="NCBI Taxonomy" id="59560"/>
    <lineage>
        <taxon>Eukaryota</taxon>
        <taxon>Metazoa</taxon>
        <taxon>Chordata</taxon>
        <taxon>Tunicata</taxon>
        <taxon>Ascidiacea</taxon>
        <taxon>Phlebobranchia</taxon>
        <taxon>Ascidiidae</taxon>
        <taxon>Phallusia</taxon>
    </lineage>
</organism>
<feature type="compositionally biased region" description="Low complexity" evidence="2">
    <location>
        <begin position="1254"/>
        <end position="1275"/>
    </location>
</feature>
<feature type="domain" description="LsmAD" evidence="3">
    <location>
        <begin position="209"/>
        <end position="278"/>
    </location>
</feature>
<feature type="region of interest" description="Disordered" evidence="2">
    <location>
        <begin position="664"/>
        <end position="730"/>
    </location>
</feature>
<feature type="compositionally biased region" description="Polar residues" evidence="2">
    <location>
        <begin position="1276"/>
        <end position="1294"/>
    </location>
</feature>
<feature type="compositionally biased region" description="Polar residues" evidence="2">
    <location>
        <begin position="426"/>
        <end position="471"/>
    </location>
</feature>
<dbReference type="Pfam" id="PF06741">
    <property type="entry name" value="LsmAD"/>
    <property type="match status" value="1"/>
</dbReference>
<feature type="compositionally biased region" description="Basic and acidic residues" evidence="2">
    <location>
        <begin position="634"/>
        <end position="651"/>
    </location>
</feature>
<feature type="compositionally biased region" description="Low complexity" evidence="2">
    <location>
        <begin position="343"/>
        <end position="358"/>
    </location>
</feature>
<evidence type="ECO:0000259" key="3">
    <source>
        <dbReference type="SMART" id="SM01272"/>
    </source>
</evidence>
<dbReference type="InterPro" id="IPR025852">
    <property type="entry name" value="SM_dom_ATX"/>
</dbReference>
<feature type="compositionally biased region" description="Low complexity" evidence="2">
    <location>
        <begin position="881"/>
        <end position="891"/>
    </location>
</feature>
<comment type="similarity">
    <text evidence="1">Belongs to the ataxin-2 family.</text>
</comment>
<dbReference type="GO" id="GO:0010494">
    <property type="term" value="C:cytoplasmic stress granule"/>
    <property type="evidence" value="ECO:0007669"/>
    <property type="project" value="TreeGrafter"/>
</dbReference>
<feature type="compositionally biased region" description="Basic residues" evidence="2">
    <location>
        <begin position="1315"/>
        <end position="1324"/>
    </location>
</feature>
<feature type="compositionally biased region" description="Polar residues" evidence="2">
    <location>
        <begin position="589"/>
        <end position="607"/>
    </location>
</feature>
<feature type="compositionally biased region" description="Polar residues" evidence="2">
    <location>
        <begin position="953"/>
        <end position="964"/>
    </location>
</feature>
<feature type="region of interest" description="Disordered" evidence="2">
    <location>
        <begin position="881"/>
        <end position="968"/>
    </location>
</feature>
<feature type="compositionally biased region" description="Low complexity" evidence="2">
    <location>
        <begin position="1090"/>
        <end position="1106"/>
    </location>
</feature>
<feature type="compositionally biased region" description="Low complexity" evidence="2">
    <location>
        <begin position="406"/>
        <end position="422"/>
    </location>
</feature>
<proteinExistence type="evidence at transcript level"/>
<feature type="region of interest" description="Disordered" evidence="2">
    <location>
        <begin position="1090"/>
        <end position="1170"/>
    </location>
</feature>
<feature type="region of interest" description="Disordered" evidence="2">
    <location>
        <begin position="270"/>
        <end position="651"/>
    </location>
</feature>
<feature type="compositionally biased region" description="Polar residues" evidence="2">
    <location>
        <begin position="502"/>
        <end position="521"/>
    </location>
</feature>
<sequence>MPSIMSSSTKRKNKPPKTSSRSKLSSQNSIPSGEGAYTNPRLIHTLMTLMGTKCNTQVKNGGIYQGIFHTVNPNMDIVLGASHMYEAAGTDPSDMTSIHSVPLTNPLPSTEKIIDELIFKSKDVVCVVYQDVDLSMAENSIKSNGDAPHETSISPTNGEPIRALEPWDGGGDGAADLDIGGLEDDLSTPAGQNGGWCPEAMFRTNSQQYGVKTSYNPSLPEYTTKLKEDDSEEYKKRKARATLLANEMEKSPNYQKHVNLELDDNITEEEKFSSVVRDANPPTTRDRPRTDRSDRDRDRFSRARGRGKEPGGRMGGYNNYMGPMGMQRGQGPSSTYAQKERSNTPTNPTESPTSPGTGKIFSKTSTNQQTLPPRFNKGHGSGGGMHRDDDRNRPHDPSYYSAYNASQQQPKPQRQGSSSSRGYSRNHPSPTSEYPTSQTESSSGRNTPQQPLSRNSSASSGTQQQITSPQWVNKPMAGPPTELPHQGPSAPTGVTQMRHRYPTTSSGNKDSYSAVLQSASAGANKGPPLTMQPPMATSNYPDKRMRTPNYTSTVSSVGPGAKFVYSPRGHSPPTPPTIQSRDGSAGSMHPQNPTLNQVSPRTQQGHPSHQHYVPTTPLKATSEQKPPAKVLTKKSSDSLSHSRDSDPKVQDLLEFNKNFILSESTAGDHAKSPSGGGQTKPTLAQNKAHSYSKARTPSSQPQVRVPSSQDAPASVAQVPQPTSTPAAQPPLQPAVVQVSVPPPQQIHTVPQGVAQLPPVQVAPQSMTQPPPSAQQPMIPGQTIEGMDGNVMPPMILVQGSPPVMFQHIQQQQPPPVHILQPVEQPQPAINIHSPRSTTVAPAVNTVSAATGFVSPQHGTAPSISEAQIQQQTTVVSQQQQQQQQQQQTQPQQQPPQTEPVVSAESALGSGDSATNQPATSSAATTDSSSDQGAHALNPDAKEFTPRSFAKPSGMSTPTSPTQIAPQVPAVFYPPNQQVVLINKKRGMTTPTPAIISPTGNEQVVGHHMTQPIHPTIGGPQYHAHPGPQFIIAPNAQHMSGQPNVMPPYQGMEQMVYQAGHMVHPTTPRGVPGVYTSEPQIYSYSPQIHFPQQQNPQQQQQQAQQQQQPPPPQQQQQQQQQQQSFWEQQQAQSNQARKQQQQQQQQAAARQQTKQSRGKSRGGSGGGNAEDNSVMALFQQQQQQQSTQDPFVAWCDAQIKQMPAASNLDVPTFVAFLRDVESPYDVKDYVTSYLGETKDARDFAEAFLQQRSAMKKQQQQQQQQAQKQQAQKKQQQNPPTSQSVHSVVPGWNQTAPTPPGSVGLDDEGEFVTGSTKRGKRKQKKLQKVDPSILGFSVNAASNRVNMGEIETPNDG</sequence>
<feature type="compositionally biased region" description="Low complexity" evidence="2">
    <location>
        <begin position="316"/>
        <end position="332"/>
    </location>
</feature>
<feature type="compositionally biased region" description="Basic and acidic residues" evidence="2">
    <location>
        <begin position="284"/>
        <end position="311"/>
    </location>
</feature>